<dbReference type="InterPro" id="IPR006771">
    <property type="entry name" value="CetA-like"/>
</dbReference>
<evidence type="ECO:0008006" key="4">
    <source>
        <dbReference type="Google" id="ProtNLM"/>
    </source>
</evidence>
<feature type="chain" id="PRO_5026260233" description="BYS1 domain protein" evidence="1">
    <location>
        <begin position="18"/>
        <end position="161"/>
    </location>
</feature>
<name>A0A6G1IJS9_9PLEO</name>
<reference evidence="2" key="1">
    <citation type="journal article" date="2020" name="Stud. Mycol.">
        <title>101 Dothideomycetes genomes: a test case for predicting lifestyles and emergence of pathogens.</title>
        <authorList>
            <person name="Haridas S."/>
            <person name="Albert R."/>
            <person name="Binder M."/>
            <person name="Bloem J."/>
            <person name="Labutti K."/>
            <person name="Salamov A."/>
            <person name="Andreopoulos B."/>
            <person name="Baker S."/>
            <person name="Barry K."/>
            <person name="Bills G."/>
            <person name="Bluhm B."/>
            <person name="Cannon C."/>
            <person name="Castanera R."/>
            <person name="Culley D."/>
            <person name="Daum C."/>
            <person name="Ezra D."/>
            <person name="Gonzalez J."/>
            <person name="Henrissat B."/>
            <person name="Kuo A."/>
            <person name="Liang C."/>
            <person name="Lipzen A."/>
            <person name="Lutzoni F."/>
            <person name="Magnuson J."/>
            <person name="Mondo S."/>
            <person name="Nolan M."/>
            <person name="Ohm R."/>
            <person name="Pangilinan J."/>
            <person name="Park H.-J."/>
            <person name="Ramirez L."/>
            <person name="Alfaro M."/>
            <person name="Sun H."/>
            <person name="Tritt A."/>
            <person name="Yoshinaga Y."/>
            <person name="Zwiers L.-H."/>
            <person name="Turgeon B."/>
            <person name="Goodwin S."/>
            <person name="Spatafora J."/>
            <person name="Crous P."/>
            <person name="Grigoriev I."/>
        </authorList>
    </citation>
    <scope>NUCLEOTIDE SEQUENCE</scope>
    <source>
        <strain evidence="2">CBS 122367</strain>
    </source>
</reference>
<keyword evidence="1" id="KW-0732">Signal</keyword>
<gene>
    <name evidence="2" type="ORF">K458DRAFT_395058</name>
</gene>
<keyword evidence="3" id="KW-1185">Reference proteome</keyword>
<sequence length="161" mass="17544">MLSTILPPLLFAALVASNELSIYNFCGPTIYAWHQGSQVKPLPKVDNGSDITTKLDPDPITGGRNIILSYDSNGINNDAPTIQLSYQAVGTEGLYELWYALQTRNGNMVKGRSVDMGLSGSPKCARLEWRDGKGDSGVKVCRKFKFADLRLCTEGMGKGRV</sequence>
<evidence type="ECO:0000313" key="3">
    <source>
        <dbReference type="Proteomes" id="UP000799291"/>
    </source>
</evidence>
<feature type="signal peptide" evidence="1">
    <location>
        <begin position="1"/>
        <end position="17"/>
    </location>
</feature>
<proteinExistence type="predicted"/>
<organism evidence="2 3">
    <name type="scientific">Lentithecium fluviatile CBS 122367</name>
    <dbReference type="NCBI Taxonomy" id="1168545"/>
    <lineage>
        <taxon>Eukaryota</taxon>
        <taxon>Fungi</taxon>
        <taxon>Dikarya</taxon>
        <taxon>Ascomycota</taxon>
        <taxon>Pezizomycotina</taxon>
        <taxon>Dothideomycetes</taxon>
        <taxon>Pleosporomycetidae</taxon>
        <taxon>Pleosporales</taxon>
        <taxon>Massarineae</taxon>
        <taxon>Lentitheciaceae</taxon>
        <taxon>Lentithecium</taxon>
    </lineage>
</organism>
<accession>A0A6G1IJS9</accession>
<dbReference type="EMBL" id="MU005613">
    <property type="protein sequence ID" value="KAF2678240.1"/>
    <property type="molecule type" value="Genomic_DNA"/>
</dbReference>
<evidence type="ECO:0000313" key="2">
    <source>
        <dbReference type="EMBL" id="KAF2678240.1"/>
    </source>
</evidence>
<dbReference type="Pfam" id="PF04681">
    <property type="entry name" value="Bys1"/>
    <property type="match status" value="1"/>
</dbReference>
<dbReference type="OrthoDB" id="3682664at2759"/>
<dbReference type="Proteomes" id="UP000799291">
    <property type="component" value="Unassembled WGS sequence"/>
</dbReference>
<evidence type="ECO:0000256" key="1">
    <source>
        <dbReference type="SAM" id="SignalP"/>
    </source>
</evidence>
<dbReference type="AlphaFoldDB" id="A0A6G1IJS9"/>
<protein>
    <recommendedName>
        <fullName evidence="4">BYS1 domain protein</fullName>
    </recommendedName>
</protein>